<dbReference type="Proteomes" id="UP001139028">
    <property type="component" value="Unassembled WGS sequence"/>
</dbReference>
<dbReference type="RefSeq" id="WP_252470042.1">
    <property type="nucleotide sequence ID" value="NZ_JALBWM010000064.1"/>
</dbReference>
<comment type="caution">
    <text evidence="1">The sequence shown here is derived from an EMBL/GenBank/DDBJ whole genome shotgun (WGS) entry which is preliminary data.</text>
</comment>
<protein>
    <submittedName>
        <fullName evidence="1">Uncharacterized protein</fullName>
    </submittedName>
</protein>
<name>A0A9X2J5E8_9GAMM</name>
<keyword evidence="2" id="KW-1185">Reference proteome</keyword>
<evidence type="ECO:0000313" key="2">
    <source>
        <dbReference type="Proteomes" id="UP001139028"/>
    </source>
</evidence>
<gene>
    <name evidence="1" type="ORF">MO867_14125</name>
</gene>
<organism evidence="1 2">
    <name type="scientific">Microbulbifer okhotskensis</name>
    <dbReference type="NCBI Taxonomy" id="2926617"/>
    <lineage>
        <taxon>Bacteria</taxon>
        <taxon>Pseudomonadati</taxon>
        <taxon>Pseudomonadota</taxon>
        <taxon>Gammaproteobacteria</taxon>
        <taxon>Cellvibrionales</taxon>
        <taxon>Microbulbiferaceae</taxon>
        <taxon>Microbulbifer</taxon>
    </lineage>
</organism>
<sequence length="105" mass="11129">MSKQTYQVRQPCKVGGEIIKSGTVNCTPQQAAPLLKSGSLIAAGISADDGEISMEVFVEAVAQLDTENSEHWTNAGAPDIKALNKAGLKISAAERDTLWAQVDKD</sequence>
<dbReference type="EMBL" id="JALBWM010000064">
    <property type="protein sequence ID" value="MCO1335472.1"/>
    <property type="molecule type" value="Genomic_DNA"/>
</dbReference>
<evidence type="ECO:0000313" key="1">
    <source>
        <dbReference type="EMBL" id="MCO1335472.1"/>
    </source>
</evidence>
<accession>A0A9X2J5E8</accession>
<proteinExistence type="predicted"/>
<reference evidence="1" key="1">
    <citation type="journal article" date="2022" name="Arch. Microbiol.">
        <title>Microbulbifer okhotskensis sp. nov., isolated from a deep bottom sediment of the Okhotsk Sea.</title>
        <authorList>
            <person name="Romanenko L."/>
            <person name="Kurilenko V."/>
            <person name="Otstavnykh N."/>
            <person name="Velansky P."/>
            <person name="Isaeva M."/>
            <person name="Mikhailov V."/>
        </authorList>
    </citation>
    <scope>NUCLEOTIDE SEQUENCE</scope>
    <source>
        <strain evidence="1">OS29</strain>
    </source>
</reference>
<dbReference type="AlphaFoldDB" id="A0A9X2J5E8"/>